<dbReference type="InterPro" id="IPR006311">
    <property type="entry name" value="TAT_signal"/>
</dbReference>
<dbReference type="PANTHER" id="PTHR42928">
    <property type="entry name" value="TRICARBOXYLATE-BINDING PROTEIN"/>
    <property type="match status" value="1"/>
</dbReference>
<evidence type="ECO:0000256" key="1">
    <source>
        <dbReference type="ARBA" id="ARBA00006987"/>
    </source>
</evidence>
<evidence type="ECO:0000256" key="2">
    <source>
        <dbReference type="SAM" id="SignalP"/>
    </source>
</evidence>
<dbReference type="InterPro" id="IPR005064">
    <property type="entry name" value="BUG"/>
</dbReference>
<sequence length="326" mass="34225">MTTIRRTLLKLAAIGLAAGAAPALHAQAAWPTQPVRMVIPFPPGGPTDLVGRVIAQALSEQLGQNVIVENKPGANANIAAELVARAPADGYTFMYNTSSLALSAVLYSKLNYDALKDFAPVALTAVVPMVLVVHPSVPARTVPEFIEHLRKNPGKLVYGSAGNGNVTHLGAFQFLQANGLDATHVPYKGSAPALVDLAGGQTQFMTDTINSALPYIRDGRMRALAVTSARRSPVLPDVPTLQESGMAGFEVGAWQGVVMPAKTPPEIVNKLNAEIAKALKNPAVLEKLAAQGAQPLGSTPDEYGAYLRSEIQRWGAVAKATGAKLD</sequence>
<organism evidence="3 4">
    <name type="scientific">Zeimonas arvi</name>
    <dbReference type="NCBI Taxonomy" id="2498847"/>
    <lineage>
        <taxon>Bacteria</taxon>
        <taxon>Pseudomonadati</taxon>
        <taxon>Pseudomonadota</taxon>
        <taxon>Betaproteobacteria</taxon>
        <taxon>Burkholderiales</taxon>
        <taxon>Burkholderiaceae</taxon>
        <taxon>Zeimonas</taxon>
    </lineage>
</organism>
<dbReference type="AlphaFoldDB" id="A0A5C8P4E3"/>
<dbReference type="PIRSF" id="PIRSF017082">
    <property type="entry name" value="YflP"/>
    <property type="match status" value="1"/>
</dbReference>
<keyword evidence="4" id="KW-1185">Reference proteome</keyword>
<proteinExistence type="inferred from homology"/>
<name>A0A5C8P4E3_9BURK</name>
<reference evidence="3 4" key="1">
    <citation type="submission" date="2019-06" db="EMBL/GenBank/DDBJ databases">
        <title>Quisquiliibacterium sp. nov., isolated from a maize field.</title>
        <authorList>
            <person name="Lin S.-Y."/>
            <person name="Tsai C.-F."/>
            <person name="Young C.-C."/>
        </authorList>
    </citation>
    <scope>NUCLEOTIDE SEQUENCE [LARGE SCALE GENOMIC DNA]</scope>
    <source>
        <strain evidence="3 4">CC-CFT501</strain>
    </source>
</reference>
<evidence type="ECO:0000313" key="3">
    <source>
        <dbReference type="EMBL" id="TXL68193.1"/>
    </source>
</evidence>
<dbReference type="InterPro" id="IPR042100">
    <property type="entry name" value="Bug_dom1"/>
</dbReference>
<comment type="similarity">
    <text evidence="1">Belongs to the UPF0065 (bug) family.</text>
</comment>
<dbReference type="CDD" id="cd13578">
    <property type="entry name" value="PBP2_Bug27"/>
    <property type="match status" value="1"/>
</dbReference>
<protein>
    <submittedName>
        <fullName evidence="3">Tripartite tricarboxylate transporter substrate binding protein</fullName>
    </submittedName>
</protein>
<feature type="chain" id="PRO_5022910970" evidence="2">
    <location>
        <begin position="29"/>
        <end position="326"/>
    </location>
</feature>
<dbReference type="RefSeq" id="WP_147702334.1">
    <property type="nucleotide sequence ID" value="NZ_VDUY01000001.1"/>
</dbReference>
<keyword evidence="2" id="KW-0732">Signal</keyword>
<dbReference type="Pfam" id="PF03401">
    <property type="entry name" value="TctC"/>
    <property type="match status" value="1"/>
</dbReference>
<dbReference type="Proteomes" id="UP000321548">
    <property type="component" value="Unassembled WGS sequence"/>
</dbReference>
<accession>A0A5C8P4E3</accession>
<dbReference type="OrthoDB" id="8678477at2"/>
<evidence type="ECO:0000313" key="4">
    <source>
        <dbReference type="Proteomes" id="UP000321548"/>
    </source>
</evidence>
<feature type="signal peptide" evidence="2">
    <location>
        <begin position="1"/>
        <end position="28"/>
    </location>
</feature>
<dbReference type="Gene3D" id="3.40.190.10">
    <property type="entry name" value="Periplasmic binding protein-like II"/>
    <property type="match status" value="1"/>
</dbReference>
<dbReference type="SUPFAM" id="SSF53850">
    <property type="entry name" value="Periplasmic binding protein-like II"/>
    <property type="match status" value="1"/>
</dbReference>
<comment type="caution">
    <text evidence="3">The sequence shown here is derived from an EMBL/GenBank/DDBJ whole genome shotgun (WGS) entry which is preliminary data.</text>
</comment>
<dbReference type="PANTHER" id="PTHR42928:SF5">
    <property type="entry name" value="BLR1237 PROTEIN"/>
    <property type="match status" value="1"/>
</dbReference>
<gene>
    <name evidence="3" type="ORF">FHP08_00385</name>
</gene>
<dbReference type="EMBL" id="VDUY01000001">
    <property type="protein sequence ID" value="TXL68193.1"/>
    <property type="molecule type" value="Genomic_DNA"/>
</dbReference>
<dbReference type="Gene3D" id="3.40.190.150">
    <property type="entry name" value="Bordetella uptake gene, domain 1"/>
    <property type="match status" value="1"/>
</dbReference>
<dbReference type="PROSITE" id="PS51318">
    <property type="entry name" value="TAT"/>
    <property type="match status" value="1"/>
</dbReference>